<dbReference type="Gene3D" id="1.10.8.50">
    <property type="match status" value="1"/>
</dbReference>
<dbReference type="InterPro" id="IPR055201">
    <property type="entry name" value="IHF-like_H2TH"/>
</dbReference>
<accession>C7R4B8</accession>
<keyword evidence="4" id="KW-1185">Reference proteome</keyword>
<proteinExistence type="predicted"/>
<dbReference type="InterPro" id="IPR047806">
    <property type="entry name" value="IHF_actinobact"/>
</dbReference>
<dbReference type="EMBL" id="CP001706">
    <property type="protein sequence ID" value="ACV08975.1"/>
    <property type="molecule type" value="Genomic_DNA"/>
</dbReference>
<gene>
    <name evidence="3" type="ordered locus">Jden_1319</name>
</gene>
<organism evidence="3 4">
    <name type="scientific">Jonesia denitrificans (strain ATCC 14870 / DSM 20603 / BCRC 15368 / CIP 55.134 / JCM 11481 / NBRC 15587 / NCTC 10816 / Prevot 55134)</name>
    <name type="common">Listeria denitrificans</name>
    <dbReference type="NCBI Taxonomy" id="471856"/>
    <lineage>
        <taxon>Bacteria</taxon>
        <taxon>Bacillati</taxon>
        <taxon>Actinomycetota</taxon>
        <taxon>Actinomycetes</taxon>
        <taxon>Micrococcales</taxon>
        <taxon>Jonesiaceae</taxon>
        <taxon>Jonesia</taxon>
    </lineage>
</organism>
<protein>
    <recommendedName>
        <fullName evidence="2">Integration host factor-like helix-two turn-helix domain-containing protein</fullName>
    </recommendedName>
</protein>
<name>C7R4B8_JONDD</name>
<dbReference type="Pfam" id="PF22525">
    <property type="entry name" value="H2TH_5"/>
    <property type="match status" value="1"/>
</dbReference>
<dbReference type="KEGG" id="jde:Jden_1319"/>
<dbReference type="GO" id="GO:0003676">
    <property type="term" value="F:nucleic acid binding"/>
    <property type="evidence" value="ECO:0007669"/>
    <property type="project" value="InterPro"/>
</dbReference>
<dbReference type="AlphaFoldDB" id="C7R4B8"/>
<dbReference type="STRING" id="471856.Jden_1319"/>
<dbReference type="SUPFAM" id="SSF46946">
    <property type="entry name" value="S13-like H2TH domain"/>
    <property type="match status" value="1"/>
</dbReference>
<dbReference type="HOGENOM" id="CLU_151796_1_0_11"/>
<evidence type="ECO:0000313" key="4">
    <source>
        <dbReference type="Proteomes" id="UP000000628"/>
    </source>
</evidence>
<evidence type="ECO:0000256" key="1">
    <source>
        <dbReference type="SAM" id="MobiDB-lite"/>
    </source>
</evidence>
<reference evidence="3 4" key="1">
    <citation type="journal article" date="2009" name="Stand. Genomic Sci.">
        <title>Complete genome sequence of Jonesia denitrificans type strain (Prevot 55134).</title>
        <authorList>
            <person name="Pukall R."/>
            <person name="Gehrich-Schroter G."/>
            <person name="Lapidus A."/>
            <person name="Nolan M."/>
            <person name="Glavina Del Rio T."/>
            <person name="Lucas S."/>
            <person name="Chen F."/>
            <person name="Tice H."/>
            <person name="Pitluck S."/>
            <person name="Cheng J.F."/>
            <person name="Copeland A."/>
            <person name="Saunders E."/>
            <person name="Brettin T."/>
            <person name="Detter J.C."/>
            <person name="Bruce D."/>
            <person name="Goodwin L."/>
            <person name="Pati A."/>
            <person name="Ivanova N."/>
            <person name="Mavromatis K."/>
            <person name="Ovchinnikova G."/>
            <person name="Chen A."/>
            <person name="Palaniappan K."/>
            <person name="Land M."/>
            <person name="Hauser L."/>
            <person name="Chang Y.J."/>
            <person name="Jeffries C.D."/>
            <person name="Chain P."/>
            <person name="Goker M."/>
            <person name="Bristow J."/>
            <person name="Eisen J.A."/>
            <person name="Markowitz V."/>
            <person name="Hugenholtz P."/>
            <person name="Kyrpides N.C."/>
            <person name="Klenk H.P."/>
            <person name="Han C."/>
        </authorList>
    </citation>
    <scope>NUCLEOTIDE SEQUENCE [LARGE SCALE GENOMIC DNA]</scope>
    <source>
        <strain evidence="4">ATCC 14870 / DSM 20603 / BCRC 15368 / CIP 55.134 / JCM 11481 / NBRC 15587 / NCTC 10816 / Prevot 55134</strain>
    </source>
</reference>
<sequence>MRKVTTLPLPELTPEQRQAALEKAAEARRVRADVKARLKSSQTSLSKVIEEGDKDEAIGKLKVVSLLEALPGVGKVKARAIMAEVGIAESRRVRGLGPHQTSALVERFG</sequence>
<dbReference type="NCBIfam" id="NF041260">
    <property type="entry name" value="actino_IHF"/>
    <property type="match status" value="1"/>
</dbReference>
<dbReference type="Proteomes" id="UP000000628">
    <property type="component" value="Chromosome"/>
</dbReference>
<dbReference type="eggNOG" id="COG0099">
    <property type="taxonomic scope" value="Bacteria"/>
</dbReference>
<feature type="region of interest" description="Disordered" evidence="1">
    <location>
        <begin position="1"/>
        <end position="24"/>
    </location>
</feature>
<dbReference type="InterPro" id="IPR010979">
    <property type="entry name" value="Ribosomal_uS13-like_H2TH"/>
</dbReference>
<feature type="domain" description="Integration host factor-like helix-two turn-helix" evidence="2">
    <location>
        <begin position="38"/>
        <end position="108"/>
    </location>
</feature>
<evidence type="ECO:0000313" key="3">
    <source>
        <dbReference type="EMBL" id="ACV08975.1"/>
    </source>
</evidence>
<evidence type="ECO:0000259" key="2">
    <source>
        <dbReference type="Pfam" id="PF22525"/>
    </source>
</evidence>